<evidence type="ECO:0000259" key="1">
    <source>
        <dbReference type="Pfam" id="PF07727"/>
    </source>
</evidence>
<dbReference type="Pfam" id="PF07727">
    <property type="entry name" value="RVT_2"/>
    <property type="match status" value="1"/>
</dbReference>
<gene>
    <name evidence="2" type="ORF">QVD17_09551</name>
</gene>
<evidence type="ECO:0000313" key="2">
    <source>
        <dbReference type="EMBL" id="KAK1432653.1"/>
    </source>
</evidence>
<dbReference type="InterPro" id="IPR043128">
    <property type="entry name" value="Rev_trsase/Diguanyl_cyclase"/>
</dbReference>
<dbReference type="CDD" id="cd09272">
    <property type="entry name" value="RNase_HI_RT_Ty1"/>
    <property type="match status" value="1"/>
</dbReference>
<dbReference type="Gene3D" id="3.30.70.270">
    <property type="match status" value="1"/>
</dbReference>
<dbReference type="AlphaFoldDB" id="A0AAD8L424"/>
<dbReference type="PANTHER" id="PTHR11439">
    <property type="entry name" value="GAG-POL-RELATED RETROTRANSPOSON"/>
    <property type="match status" value="1"/>
</dbReference>
<proteinExistence type="predicted"/>
<feature type="domain" description="Reverse transcriptase Ty1/copia-type" evidence="1">
    <location>
        <begin position="68"/>
        <end position="311"/>
    </location>
</feature>
<evidence type="ECO:0000313" key="3">
    <source>
        <dbReference type="Proteomes" id="UP001229421"/>
    </source>
</evidence>
<name>A0AAD8L424_TARER</name>
<sequence>MPAKLSDFVLDERVRYGNNRQEDGEDTEQNMNLLLAQDDDVPLSYQEAAKGNEWRKAMDSELESIEKNRVWVLTDAPWNQTPIGLKWLYKIKRDAKGKITRHKARLVAKGYVQQLGIDFEDTFAPVARMETIRLILALAGKMGWLVYHLDVKTAFLHGDLKETVYVKQPEGYERKGEEHKVYKLTKALYGLKQAPRCWNIKLNGVLKELGFKRCAHEQAVYVRVKGIDILILCVYVDDLLLTGNNQAEIDVFKEEMTNKFEMTDMGLLCYYLGIEVIQNEEGILIKQSAYAEKLLEVAGMKGCNETKVPMEAGLKLHKDDQGNEVDPTHYRRLVGSLRYLTHTRPDILYAVGYVSRFMQEPKESHMKAVKHLIRYIKGTTHYGIKYKRTGGGTLIGYSDSNFVTDSEDGRSTSGNVFFYNDCAVSWQSQKQKTVALSSCEAEFMAATLAACQAVWLHGLLEEITVKQQEIVTILVDNKSAIQLMKNPVFHGRSKHISPKYHFIRQCVDKNQVQVDFVSGNMQKADVLTKALPLIKFAEMRFMLGVEDLEGLKPYVS</sequence>
<dbReference type="InterPro" id="IPR013103">
    <property type="entry name" value="RVT_2"/>
</dbReference>
<accession>A0AAD8L424</accession>
<dbReference type="InterPro" id="IPR043502">
    <property type="entry name" value="DNA/RNA_pol_sf"/>
</dbReference>
<protein>
    <recommendedName>
        <fullName evidence="1">Reverse transcriptase Ty1/copia-type domain-containing protein</fullName>
    </recommendedName>
</protein>
<dbReference type="Gene3D" id="3.10.10.10">
    <property type="entry name" value="HIV Type 1 Reverse Transcriptase, subunit A, domain 1"/>
    <property type="match status" value="1"/>
</dbReference>
<organism evidence="2 3">
    <name type="scientific">Tagetes erecta</name>
    <name type="common">African marigold</name>
    <dbReference type="NCBI Taxonomy" id="13708"/>
    <lineage>
        <taxon>Eukaryota</taxon>
        <taxon>Viridiplantae</taxon>
        <taxon>Streptophyta</taxon>
        <taxon>Embryophyta</taxon>
        <taxon>Tracheophyta</taxon>
        <taxon>Spermatophyta</taxon>
        <taxon>Magnoliopsida</taxon>
        <taxon>eudicotyledons</taxon>
        <taxon>Gunneridae</taxon>
        <taxon>Pentapetalae</taxon>
        <taxon>asterids</taxon>
        <taxon>campanulids</taxon>
        <taxon>Asterales</taxon>
        <taxon>Asteraceae</taxon>
        <taxon>Asteroideae</taxon>
        <taxon>Heliantheae alliance</taxon>
        <taxon>Tageteae</taxon>
        <taxon>Tagetes</taxon>
    </lineage>
</organism>
<dbReference type="EMBL" id="JAUHHV010000002">
    <property type="protein sequence ID" value="KAK1432653.1"/>
    <property type="molecule type" value="Genomic_DNA"/>
</dbReference>
<dbReference type="Proteomes" id="UP001229421">
    <property type="component" value="Unassembled WGS sequence"/>
</dbReference>
<comment type="caution">
    <text evidence="2">The sequence shown here is derived from an EMBL/GenBank/DDBJ whole genome shotgun (WGS) entry which is preliminary data.</text>
</comment>
<keyword evidence="3" id="KW-1185">Reference proteome</keyword>
<dbReference type="SUPFAM" id="SSF56672">
    <property type="entry name" value="DNA/RNA polymerases"/>
    <property type="match status" value="1"/>
</dbReference>
<dbReference type="PANTHER" id="PTHR11439:SF515">
    <property type="entry name" value="GAG-POL POLYPROTEIN"/>
    <property type="match status" value="1"/>
</dbReference>
<reference evidence="2" key="1">
    <citation type="journal article" date="2023" name="bioRxiv">
        <title>Improved chromosome-level genome assembly for marigold (Tagetes erecta).</title>
        <authorList>
            <person name="Jiang F."/>
            <person name="Yuan L."/>
            <person name="Wang S."/>
            <person name="Wang H."/>
            <person name="Xu D."/>
            <person name="Wang A."/>
            <person name="Fan W."/>
        </authorList>
    </citation>
    <scope>NUCLEOTIDE SEQUENCE</scope>
    <source>
        <strain evidence="2">WSJ</strain>
        <tissue evidence="2">Leaf</tissue>
    </source>
</reference>